<evidence type="ECO:0000256" key="5">
    <source>
        <dbReference type="ARBA" id="ARBA00023242"/>
    </source>
</evidence>
<dbReference type="InterPro" id="IPR027408">
    <property type="entry name" value="PNPase/RNase_PH_dom_sf"/>
</dbReference>
<keyword evidence="9" id="KW-1185">Reference proteome</keyword>
<dbReference type="InterPro" id="IPR036345">
    <property type="entry name" value="ExoRNase_PH_dom2_sf"/>
</dbReference>
<dbReference type="GO" id="GO:0006364">
    <property type="term" value="P:rRNA processing"/>
    <property type="evidence" value="ECO:0007669"/>
    <property type="project" value="UniProtKB-KW"/>
</dbReference>
<evidence type="ECO:0000259" key="7">
    <source>
        <dbReference type="Pfam" id="PF01138"/>
    </source>
</evidence>
<evidence type="ECO:0000256" key="6">
    <source>
        <dbReference type="SAM" id="MobiDB-lite"/>
    </source>
</evidence>
<reference evidence="8" key="2">
    <citation type="journal article" date="2019" name="IMA Fungus">
        <title>Genome sequencing and comparison of five Tilletia species to identify candidate genes for the detection of regulated species infecting wheat.</title>
        <authorList>
            <person name="Nguyen H.D.T."/>
            <person name="Sultana T."/>
            <person name="Kesanakurti P."/>
            <person name="Hambleton S."/>
        </authorList>
    </citation>
    <scope>NUCLEOTIDE SEQUENCE</scope>
    <source>
        <strain evidence="8">DAOMC 236426</strain>
    </source>
</reference>
<evidence type="ECO:0000256" key="3">
    <source>
        <dbReference type="ARBA" id="ARBA00022552"/>
    </source>
</evidence>
<comment type="caution">
    <text evidence="8">The sequence shown here is derived from an EMBL/GenBank/DDBJ whole genome shotgun (WGS) entry which is preliminary data.</text>
</comment>
<dbReference type="Gene3D" id="3.30.230.70">
    <property type="entry name" value="GHMP Kinase, N-terminal domain"/>
    <property type="match status" value="1"/>
</dbReference>
<dbReference type="GO" id="GO:0005730">
    <property type="term" value="C:nucleolus"/>
    <property type="evidence" value="ECO:0007669"/>
    <property type="project" value="TreeGrafter"/>
</dbReference>
<dbReference type="GO" id="GO:0034475">
    <property type="term" value="P:U4 snRNA 3'-end processing"/>
    <property type="evidence" value="ECO:0007669"/>
    <property type="project" value="TreeGrafter"/>
</dbReference>
<reference evidence="8" key="1">
    <citation type="submission" date="2016-04" db="EMBL/GenBank/DDBJ databases">
        <authorList>
            <person name="Nguyen H.D."/>
            <person name="Samba Siva P."/>
            <person name="Cullis J."/>
            <person name="Levesque C.A."/>
            <person name="Hambleton S."/>
        </authorList>
    </citation>
    <scope>NUCLEOTIDE SEQUENCE</scope>
    <source>
        <strain evidence="8">DAOMC 236426</strain>
    </source>
</reference>
<protein>
    <recommendedName>
        <fullName evidence="7">Exoribonuclease phosphorolytic domain-containing protein</fullName>
    </recommendedName>
</protein>
<name>A0A8X7MZA8_9BASI</name>
<feature type="region of interest" description="Disordered" evidence="6">
    <location>
        <begin position="200"/>
        <end position="228"/>
    </location>
</feature>
<feature type="region of interest" description="Disordered" evidence="6">
    <location>
        <begin position="126"/>
        <end position="159"/>
    </location>
</feature>
<dbReference type="Pfam" id="PF01138">
    <property type="entry name" value="RNase_PH"/>
    <property type="match status" value="1"/>
</dbReference>
<dbReference type="PANTHER" id="PTHR11953:SF1">
    <property type="entry name" value="EXOSOME COMPLEX COMPONENT RRP46"/>
    <property type="match status" value="1"/>
</dbReference>
<dbReference type="GO" id="GO:0071028">
    <property type="term" value="P:nuclear mRNA surveillance"/>
    <property type="evidence" value="ECO:0007669"/>
    <property type="project" value="TreeGrafter"/>
</dbReference>
<comment type="subcellular location">
    <subcellularLocation>
        <location evidence="1">Nucleus</location>
    </subcellularLocation>
</comment>
<organism evidence="8 9">
    <name type="scientific">Tilletia controversa</name>
    <name type="common">dwarf bunt fungus</name>
    <dbReference type="NCBI Taxonomy" id="13291"/>
    <lineage>
        <taxon>Eukaryota</taxon>
        <taxon>Fungi</taxon>
        <taxon>Dikarya</taxon>
        <taxon>Basidiomycota</taxon>
        <taxon>Ustilaginomycotina</taxon>
        <taxon>Exobasidiomycetes</taxon>
        <taxon>Tilletiales</taxon>
        <taxon>Tilletiaceae</taxon>
        <taxon>Tilletia</taxon>
    </lineage>
</organism>
<feature type="domain" description="Exoribonuclease phosphorolytic" evidence="7">
    <location>
        <begin position="7"/>
        <end position="180"/>
    </location>
</feature>
<proteinExistence type="inferred from homology"/>
<dbReference type="SUPFAM" id="SSF54211">
    <property type="entry name" value="Ribosomal protein S5 domain 2-like"/>
    <property type="match status" value="1"/>
</dbReference>
<evidence type="ECO:0000256" key="1">
    <source>
        <dbReference type="ARBA" id="ARBA00004123"/>
    </source>
</evidence>
<dbReference type="Proteomes" id="UP000077684">
    <property type="component" value="Unassembled WGS sequence"/>
</dbReference>
<dbReference type="GO" id="GO:0000177">
    <property type="term" value="C:cytoplasmic exosome (RNase complex)"/>
    <property type="evidence" value="ECO:0007669"/>
    <property type="project" value="TreeGrafter"/>
</dbReference>
<dbReference type="GO" id="GO:0071051">
    <property type="term" value="P:poly(A)-dependent snoRNA 3'-end processing"/>
    <property type="evidence" value="ECO:0007669"/>
    <property type="project" value="TreeGrafter"/>
</dbReference>
<keyword evidence="4" id="KW-0271">Exosome</keyword>
<dbReference type="GO" id="GO:0003723">
    <property type="term" value="F:RNA binding"/>
    <property type="evidence" value="ECO:0007669"/>
    <property type="project" value="TreeGrafter"/>
</dbReference>
<dbReference type="GO" id="GO:0000176">
    <property type="term" value="C:nuclear exosome (RNase complex)"/>
    <property type="evidence" value="ECO:0007669"/>
    <property type="project" value="UniProtKB-ARBA"/>
</dbReference>
<dbReference type="InterPro" id="IPR020568">
    <property type="entry name" value="Ribosomal_Su5_D2-typ_SF"/>
</dbReference>
<dbReference type="InterPro" id="IPR050080">
    <property type="entry name" value="RNase_PH"/>
</dbReference>
<dbReference type="InterPro" id="IPR001247">
    <property type="entry name" value="ExoRNase_PH_dom1"/>
</dbReference>
<evidence type="ECO:0000256" key="4">
    <source>
        <dbReference type="ARBA" id="ARBA00022835"/>
    </source>
</evidence>
<accession>A0A8X7MZA8</accession>
<evidence type="ECO:0000256" key="2">
    <source>
        <dbReference type="ARBA" id="ARBA00006678"/>
    </source>
</evidence>
<evidence type="ECO:0000313" key="9">
    <source>
        <dbReference type="Proteomes" id="UP000077684"/>
    </source>
</evidence>
<comment type="similarity">
    <text evidence="2">Belongs to the RNase PH family.</text>
</comment>
<dbReference type="EMBL" id="LWDE02000056">
    <property type="protein sequence ID" value="KAE8254321.1"/>
    <property type="molecule type" value="Genomic_DNA"/>
</dbReference>
<keyword evidence="5" id="KW-0539">Nucleus</keyword>
<sequence>MSRTPTQLRPLSAQNAVLARADGSASFAFGTLSAYASTTGPLESRIRDELIDRAALQINITPLTGLPTISSRGLGQGLRELFESVVLLHLHPRSVVQVNVQLVTGPPGFVPPSRTSVTSDAILIGDDDDDEEQEGGGGGGKSTAIRKLRPSAPHPNSTFSASQRATIINAAMLALLDSGLAMQATVAACACAVLPAKEASRLRKRRRRSDDGGDVDTQMDAEGSHAEHVLVLDPSPEEEYYATSTHVFAFGFAGKSTPPAREWSHDEKSYDIADLAPAAGDGRRNADEEEEILYAESHGPVGLETYADAADQCRRAARGLIVPFYRRWLSQHHAKQ</sequence>
<dbReference type="AlphaFoldDB" id="A0A8X7MZA8"/>
<dbReference type="GO" id="GO:0016075">
    <property type="term" value="P:rRNA catabolic process"/>
    <property type="evidence" value="ECO:0007669"/>
    <property type="project" value="TreeGrafter"/>
</dbReference>
<keyword evidence="3" id="KW-0698">rRNA processing</keyword>
<evidence type="ECO:0000313" key="8">
    <source>
        <dbReference type="EMBL" id="KAE8254321.1"/>
    </source>
</evidence>
<dbReference type="PANTHER" id="PTHR11953">
    <property type="entry name" value="EXOSOME COMPLEX COMPONENT"/>
    <property type="match status" value="1"/>
</dbReference>
<gene>
    <name evidence="8" type="ORF">A4X06_0g958</name>
</gene>
<dbReference type="SUPFAM" id="SSF55666">
    <property type="entry name" value="Ribonuclease PH domain 2-like"/>
    <property type="match status" value="1"/>
</dbReference>